<evidence type="ECO:0000259" key="9">
    <source>
        <dbReference type="Pfam" id="PF06144"/>
    </source>
</evidence>
<evidence type="ECO:0000256" key="2">
    <source>
        <dbReference type="ARBA" id="ARBA00017703"/>
    </source>
</evidence>
<evidence type="ECO:0000259" key="10">
    <source>
        <dbReference type="Pfam" id="PF21694"/>
    </source>
</evidence>
<organism evidence="11 12">
    <name type="scientific">Guopingia tenuis</name>
    <dbReference type="NCBI Taxonomy" id="2763656"/>
    <lineage>
        <taxon>Bacteria</taxon>
        <taxon>Bacillati</taxon>
        <taxon>Bacillota</taxon>
        <taxon>Clostridia</taxon>
        <taxon>Christensenellales</taxon>
        <taxon>Christensenellaceae</taxon>
        <taxon>Guopingia</taxon>
    </lineage>
</organism>
<dbReference type="PANTHER" id="PTHR34388">
    <property type="entry name" value="DNA POLYMERASE III SUBUNIT DELTA"/>
    <property type="match status" value="1"/>
</dbReference>
<accession>A0A926DFB0</accession>
<dbReference type="Proteomes" id="UP000617951">
    <property type="component" value="Unassembled WGS sequence"/>
</dbReference>
<dbReference type="Gene3D" id="1.20.272.10">
    <property type="match status" value="1"/>
</dbReference>
<keyword evidence="6" id="KW-0239">DNA-directed DNA polymerase</keyword>
<dbReference type="SUPFAM" id="SSF48019">
    <property type="entry name" value="post-AAA+ oligomerization domain-like"/>
    <property type="match status" value="1"/>
</dbReference>
<evidence type="ECO:0000256" key="6">
    <source>
        <dbReference type="ARBA" id="ARBA00022932"/>
    </source>
</evidence>
<dbReference type="Gene3D" id="3.40.50.300">
    <property type="entry name" value="P-loop containing nucleotide triphosphate hydrolases"/>
    <property type="match status" value="1"/>
</dbReference>
<proteinExistence type="inferred from homology"/>
<dbReference type="Gene3D" id="1.10.8.60">
    <property type="match status" value="1"/>
</dbReference>
<evidence type="ECO:0000256" key="7">
    <source>
        <dbReference type="ARBA" id="ARBA00034754"/>
    </source>
</evidence>
<dbReference type="InterPro" id="IPR005790">
    <property type="entry name" value="DNA_polIII_delta"/>
</dbReference>
<dbReference type="GO" id="GO:0003677">
    <property type="term" value="F:DNA binding"/>
    <property type="evidence" value="ECO:0007669"/>
    <property type="project" value="InterPro"/>
</dbReference>
<comment type="caution">
    <text evidence="11">The sequence shown here is derived from an EMBL/GenBank/DDBJ whole genome shotgun (WGS) entry which is preliminary data.</text>
</comment>
<dbReference type="Pfam" id="PF06144">
    <property type="entry name" value="DNA_pol3_delta"/>
    <property type="match status" value="1"/>
</dbReference>
<dbReference type="InterPro" id="IPR048466">
    <property type="entry name" value="DNA_pol3_delta-like_C"/>
</dbReference>
<dbReference type="AlphaFoldDB" id="A0A926DFB0"/>
<feature type="domain" description="DNA polymerase III delta N-terminal" evidence="9">
    <location>
        <begin position="20"/>
        <end position="134"/>
    </location>
</feature>
<name>A0A926DFB0_9FIRM</name>
<evidence type="ECO:0000256" key="8">
    <source>
        <dbReference type="ARBA" id="ARBA00049244"/>
    </source>
</evidence>
<dbReference type="GO" id="GO:0009360">
    <property type="term" value="C:DNA polymerase III complex"/>
    <property type="evidence" value="ECO:0007669"/>
    <property type="project" value="InterPro"/>
</dbReference>
<protein>
    <recommendedName>
        <fullName evidence="2">DNA polymerase III subunit delta</fullName>
        <ecNumber evidence="1">2.7.7.7</ecNumber>
    </recommendedName>
</protein>
<dbReference type="SUPFAM" id="SSF52540">
    <property type="entry name" value="P-loop containing nucleoside triphosphate hydrolases"/>
    <property type="match status" value="1"/>
</dbReference>
<evidence type="ECO:0000313" key="11">
    <source>
        <dbReference type="EMBL" id="MBC8537865.1"/>
    </source>
</evidence>
<keyword evidence="12" id="KW-1185">Reference proteome</keyword>
<dbReference type="PANTHER" id="PTHR34388:SF1">
    <property type="entry name" value="DNA POLYMERASE III SUBUNIT DELTA"/>
    <property type="match status" value="1"/>
</dbReference>
<feature type="domain" description="DNA polymerase III delta subunit-like C-terminal" evidence="10">
    <location>
        <begin position="206"/>
        <end position="317"/>
    </location>
</feature>
<dbReference type="InterPro" id="IPR027417">
    <property type="entry name" value="P-loop_NTPase"/>
</dbReference>
<evidence type="ECO:0000256" key="3">
    <source>
        <dbReference type="ARBA" id="ARBA00022679"/>
    </source>
</evidence>
<dbReference type="RefSeq" id="WP_249279699.1">
    <property type="nucleotide sequence ID" value="NZ_JACRSS010000001.1"/>
</dbReference>
<comment type="similarity">
    <text evidence="7">Belongs to the DNA polymerase HolA subunit family.</text>
</comment>
<gene>
    <name evidence="11" type="primary">holA</name>
    <name evidence="11" type="ORF">H8693_02810</name>
</gene>
<evidence type="ECO:0000313" key="12">
    <source>
        <dbReference type="Proteomes" id="UP000617951"/>
    </source>
</evidence>
<reference evidence="11" key="1">
    <citation type="submission" date="2020-08" db="EMBL/GenBank/DDBJ databases">
        <title>Genome public.</title>
        <authorList>
            <person name="Liu C."/>
            <person name="Sun Q."/>
        </authorList>
    </citation>
    <scope>NUCLEOTIDE SEQUENCE</scope>
    <source>
        <strain evidence="11">NSJ-63</strain>
    </source>
</reference>
<comment type="catalytic activity">
    <reaction evidence="8">
        <text>DNA(n) + a 2'-deoxyribonucleoside 5'-triphosphate = DNA(n+1) + diphosphate</text>
        <dbReference type="Rhea" id="RHEA:22508"/>
        <dbReference type="Rhea" id="RHEA-COMP:17339"/>
        <dbReference type="Rhea" id="RHEA-COMP:17340"/>
        <dbReference type="ChEBI" id="CHEBI:33019"/>
        <dbReference type="ChEBI" id="CHEBI:61560"/>
        <dbReference type="ChEBI" id="CHEBI:173112"/>
        <dbReference type="EC" id="2.7.7.7"/>
    </reaction>
</comment>
<keyword evidence="4 11" id="KW-0548">Nucleotidyltransferase</keyword>
<dbReference type="NCBIfam" id="TIGR01128">
    <property type="entry name" value="holA"/>
    <property type="match status" value="1"/>
</dbReference>
<dbReference type="EC" id="2.7.7.7" evidence="1"/>
<dbReference type="GO" id="GO:0006261">
    <property type="term" value="P:DNA-templated DNA replication"/>
    <property type="evidence" value="ECO:0007669"/>
    <property type="project" value="TreeGrafter"/>
</dbReference>
<dbReference type="Pfam" id="PF21694">
    <property type="entry name" value="DNA_pol3_delta_C"/>
    <property type="match status" value="1"/>
</dbReference>
<dbReference type="EMBL" id="JACRSS010000001">
    <property type="protein sequence ID" value="MBC8537865.1"/>
    <property type="molecule type" value="Genomic_DNA"/>
</dbReference>
<keyword evidence="3 11" id="KW-0808">Transferase</keyword>
<keyword evidence="5" id="KW-0235">DNA replication</keyword>
<evidence type="ECO:0000256" key="1">
    <source>
        <dbReference type="ARBA" id="ARBA00012417"/>
    </source>
</evidence>
<sequence length="330" mass="37900">MEVAEFLKTMGEYKERQLFFLYGTEDYLRETALERLMEQFPYANREMNVDSREGKATAAEIRAVCEQLPCFAECRVVLLHNLELFEKGEAKPLTEYLGQAPATTKIVFLLDHMPDARRALYKYLEKNAVCVQAKPLKEGELVRWVVTSARRRKLKLSREDAGFLVERSGTDMRTLLHELDKFATLERTEVSREDIEALASRTTEYDTFSFHRLMLEGKYEKAFGILREIARSRPEYMKFLGLIASKFTPMVLAKTCLNAGYSESAAAAELVKRAKLKRYPAELAVRECKHFTVQQLRRSIALLDEYDLALKSGGVDEGCQPMMLKIYGVI</sequence>
<dbReference type="InterPro" id="IPR010372">
    <property type="entry name" value="DNA_pol3_delta_N"/>
</dbReference>
<evidence type="ECO:0000256" key="5">
    <source>
        <dbReference type="ARBA" id="ARBA00022705"/>
    </source>
</evidence>
<dbReference type="GO" id="GO:0003887">
    <property type="term" value="F:DNA-directed DNA polymerase activity"/>
    <property type="evidence" value="ECO:0007669"/>
    <property type="project" value="UniProtKB-KW"/>
</dbReference>
<evidence type="ECO:0000256" key="4">
    <source>
        <dbReference type="ARBA" id="ARBA00022695"/>
    </source>
</evidence>
<dbReference type="InterPro" id="IPR008921">
    <property type="entry name" value="DNA_pol3_clamp-load_cplx_C"/>
</dbReference>